<feature type="domain" description="Peptidase M1 alanyl aminopeptidase C-terminal" evidence="16">
    <location>
        <begin position="555"/>
        <end position="877"/>
    </location>
</feature>
<evidence type="ECO:0000256" key="1">
    <source>
        <dbReference type="ARBA" id="ARBA00000098"/>
    </source>
</evidence>
<comment type="similarity">
    <text evidence="3">Belongs to the peptidase M1 family.</text>
</comment>
<sequence>MKTDTPRVIRLSEYAPYPFTVESLDLAFDLDPKATRVESTLKLSRTGDSGAALELDGEDLRLVSVAIDGEALAEDRYEATDSGLRIAKVPDAFTLTITTEIAPEDNTKLEGLYLSNGMYCTQCEAEGFRRITYFPDRPDVMTTYRVTIRADKGVNPVLLSNGNRVDAGDLDGGRHYVTWEDPFKKPSYLFALVAGDLARVQDSFRTRSGRDVELNIWVEHGNESRCPFAMESLKKAMKWDEDVYGLEYDLNLFNIVAVSHFNMGAMENKSLNVFNAKAVLADPETATDADYAYIEAVVAHEYFHNWTGNRITCRDWFQLSLKEGLTVFRDQQFSSDMRSAPVERIDQVRSLRARQFPEDAGPLAHPVRPDSYIEINNFYTATVYMKGAEVIRMMHRLLGEDGFRKGMDLYIARHDGTATTCDNFAKAMEDASGRDLSQFKRWYSQAGTPQVEAEGRFEDGVYALTIRQHTDPTPGQDTKHPQHIPFEVGLISRDGAALPLRLEGEPADGEAPLTRVLDVTEAEQTFRFTGLEAEPVPSLNRGFTAPVRLTAPWSDADRALLMRYDPDSFAKWEAGQQYATQLLLNAVNERAAGRNVAPDATRFVDALGTTLSDETLDPAYRAQMMALPTEDYLAEQMPVMDVDGVHAAREALKRDIAVTHADLFTKLRDQHRAAAGPFAPTAEGAGHRALANGALAYLTTDPANAHLAAEQYDAADNMTDRMAALRVLVELDVPERDRCLTDFHDRYQHNELALDKWFSVQAVAARPDTLARVKDLMSHEKFTMRNPNRVRALVGAFAMGNPTVFHAKDGSGYAFLADRVLELNSLNPQIGARLLQPLGRWKRMDEDRRKLMTAELDRILAAPDLARDIYEIASKSRQA</sequence>
<accession>K9HSN2</accession>
<proteinExistence type="inferred from homology"/>
<evidence type="ECO:0000256" key="8">
    <source>
        <dbReference type="ARBA" id="ARBA00022723"/>
    </source>
</evidence>
<evidence type="ECO:0000256" key="6">
    <source>
        <dbReference type="ARBA" id="ARBA00022438"/>
    </source>
</evidence>
<dbReference type="InterPro" id="IPR001930">
    <property type="entry name" value="Peptidase_M1"/>
</dbReference>
<keyword evidence="19" id="KW-1185">Reference proteome</keyword>
<organism evidence="18 19">
    <name type="scientific">Caenispirillum salinarum AK4</name>
    <dbReference type="NCBI Taxonomy" id="1238182"/>
    <lineage>
        <taxon>Bacteria</taxon>
        <taxon>Pseudomonadati</taxon>
        <taxon>Pseudomonadota</taxon>
        <taxon>Alphaproteobacteria</taxon>
        <taxon>Rhodospirillales</taxon>
        <taxon>Novispirillaceae</taxon>
        <taxon>Caenispirillum</taxon>
    </lineage>
</organism>
<comment type="caution">
    <text evidence="18">The sequence shown here is derived from an EMBL/GenBank/DDBJ whole genome shotgun (WGS) entry which is preliminary data.</text>
</comment>
<evidence type="ECO:0000259" key="17">
    <source>
        <dbReference type="Pfam" id="PF17900"/>
    </source>
</evidence>
<comment type="cofactor">
    <cofactor evidence="2">
        <name>Zn(2+)</name>
        <dbReference type="ChEBI" id="CHEBI:29105"/>
    </cofactor>
</comment>
<keyword evidence="11" id="KW-0482">Metalloprotease</keyword>
<dbReference type="InterPro" id="IPR038438">
    <property type="entry name" value="PepN_Ig-like_sf"/>
</dbReference>
<dbReference type="Pfam" id="PF17432">
    <property type="entry name" value="DUF3458_C"/>
    <property type="match status" value="1"/>
</dbReference>
<dbReference type="InterPro" id="IPR024601">
    <property type="entry name" value="Peptidase_M1_pepN_C"/>
</dbReference>
<dbReference type="Gene3D" id="2.60.40.1840">
    <property type="match status" value="1"/>
</dbReference>
<dbReference type="SUPFAM" id="SSF55486">
    <property type="entry name" value="Metalloproteases ('zincins'), catalytic domain"/>
    <property type="match status" value="1"/>
</dbReference>
<evidence type="ECO:0000256" key="10">
    <source>
        <dbReference type="ARBA" id="ARBA00022833"/>
    </source>
</evidence>
<dbReference type="CDD" id="cd09600">
    <property type="entry name" value="M1_APN"/>
    <property type="match status" value="1"/>
</dbReference>
<evidence type="ECO:0000256" key="5">
    <source>
        <dbReference type="ARBA" id="ARBA00015611"/>
    </source>
</evidence>
<dbReference type="InterPro" id="IPR045357">
    <property type="entry name" value="Aminopeptidase_N-like_N"/>
</dbReference>
<comment type="function">
    <text evidence="12">Aminopeptidase N is involved in the degradation of intracellular peptides generated by protein breakdown during normal growth as well as in response to nutrient starvation.</text>
</comment>
<evidence type="ECO:0000256" key="11">
    <source>
        <dbReference type="ARBA" id="ARBA00023049"/>
    </source>
</evidence>
<dbReference type="Gene3D" id="1.10.390.10">
    <property type="entry name" value="Neutral Protease Domain 2"/>
    <property type="match status" value="1"/>
</dbReference>
<dbReference type="EC" id="3.4.11.2" evidence="4 13"/>
<evidence type="ECO:0000256" key="4">
    <source>
        <dbReference type="ARBA" id="ARBA00012564"/>
    </source>
</evidence>
<keyword evidence="10" id="KW-0862">Zinc</keyword>
<dbReference type="eggNOG" id="COG0308">
    <property type="taxonomic scope" value="Bacteria"/>
</dbReference>
<evidence type="ECO:0000256" key="3">
    <source>
        <dbReference type="ARBA" id="ARBA00010136"/>
    </source>
</evidence>
<dbReference type="PATRIC" id="fig|1238182.3.peg.1377"/>
<dbReference type="InterPro" id="IPR037144">
    <property type="entry name" value="Peptidase_M1_pepN_C_sf"/>
</dbReference>
<dbReference type="Gene3D" id="2.60.40.1730">
    <property type="entry name" value="tricorn interacting facor f3 domain"/>
    <property type="match status" value="1"/>
</dbReference>
<protein>
    <recommendedName>
        <fullName evidence="5 13">Aminopeptidase N</fullName>
        <ecNumber evidence="4 13">3.4.11.2</ecNumber>
    </recommendedName>
</protein>
<dbReference type="GO" id="GO:0006508">
    <property type="term" value="P:proteolysis"/>
    <property type="evidence" value="ECO:0007669"/>
    <property type="project" value="UniProtKB-UniRule"/>
</dbReference>
<keyword evidence="9" id="KW-0378">Hydrolase</keyword>
<dbReference type="RefSeq" id="WP_009539822.1">
    <property type="nucleotide sequence ID" value="NZ_ANHY01000006.1"/>
</dbReference>
<evidence type="ECO:0000256" key="9">
    <source>
        <dbReference type="ARBA" id="ARBA00022801"/>
    </source>
</evidence>
<name>K9HSN2_9PROT</name>
<dbReference type="NCBIfam" id="TIGR02414">
    <property type="entry name" value="pepN_proteo"/>
    <property type="match status" value="1"/>
</dbReference>
<dbReference type="Gene3D" id="1.25.50.10">
    <property type="entry name" value="Peptidase M1, alanyl aminopeptidase, C-terminal domain"/>
    <property type="match status" value="1"/>
</dbReference>
<feature type="domain" description="Peptidase M1 alanyl aminopeptidase Ig-like fold" evidence="15">
    <location>
        <begin position="447"/>
        <end position="550"/>
    </location>
</feature>
<evidence type="ECO:0000259" key="15">
    <source>
        <dbReference type="Pfam" id="PF11940"/>
    </source>
</evidence>
<dbReference type="InterPro" id="IPR042097">
    <property type="entry name" value="Aminopeptidase_N-like_N_sf"/>
</dbReference>
<keyword evidence="6 18" id="KW-0031">Aminopeptidase</keyword>
<dbReference type="InterPro" id="IPR012779">
    <property type="entry name" value="Peptidase_M1_pepN"/>
</dbReference>
<dbReference type="FunFam" id="1.10.390.10:FF:000002">
    <property type="entry name" value="Aminopeptidase N"/>
    <property type="match status" value="1"/>
</dbReference>
<dbReference type="AlphaFoldDB" id="K9HSN2"/>
<dbReference type="Pfam" id="PF17900">
    <property type="entry name" value="Peptidase_M1_N"/>
    <property type="match status" value="1"/>
</dbReference>
<feature type="domain" description="Aminopeptidase N-like N-terminal" evidence="17">
    <location>
        <begin position="92"/>
        <end position="189"/>
    </location>
</feature>
<dbReference type="SUPFAM" id="SSF63737">
    <property type="entry name" value="Leukotriene A4 hydrolase N-terminal domain"/>
    <property type="match status" value="1"/>
</dbReference>
<dbReference type="InterPro" id="IPR027268">
    <property type="entry name" value="Peptidase_M4/M1_CTD_sf"/>
</dbReference>
<evidence type="ECO:0000256" key="13">
    <source>
        <dbReference type="NCBIfam" id="TIGR02414"/>
    </source>
</evidence>
<evidence type="ECO:0000256" key="2">
    <source>
        <dbReference type="ARBA" id="ARBA00001947"/>
    </source>
</evidence>
<evidence type="ECO:0000259" key="16">
    <source>
        <dbReference type="Pfam" id="PF17432"/>
    </source>
</evidence>
<dbReference type="OrthoDB" id="100605at2"/>
<reference evidence="18 19" key="1">
    <citation type="journal article" date="2013" name="Genome Announc.">
        <title>Draft Genome Sequence of an Alphaproteobacterium, Caenispirillum salinarum AK4(T), Isolated from a Solar Saltern.</title>
        <authorList>
            <person name="Khatri I."/>
            <person name="Singh A."/>
            <person name="Korpole S."/>
            <person name="Pinnaka A.K."/>
            <person name="Subramanian S."/>
        </authorList>
    </citation>
    <scope>NUCLEOTIDE SEQUENCE [LARGE SCALE GENOMIC DNA]</scope>
    <source>
        <strain evidence="18 19">AK4</strain>
    </source>
</reference>
<dbReference type="FunFam" id="2.60.40.1840:FF:000001">
    <property type="entry name" value="Aminopeptidase N"/>
    <property type="match status" value="1"/>
</dbReference>
<evidence type="ECO:0000256" key="12">
    <source>
        <dbReference type="ARBA" id="ARBA00059739"/>
    </source>
</evidence>
<dbReference type="Proteomes" id="UP000009881">
    <property type="component" value="Unassembled WGS sequence"/>
</dbReference>
<feature type="domain" description="Peptidase M1 membrane alanine aminopeptidase" evidence="14">
    <location>
        <begin position="228"/>
        <end position="442"/>
    </location>
</feature>
<dbReference type="MEROPS" id="M01.005"/>
<dbReference type="STRING" id="1238182.C882_3714"/>
<dbReference type="GO" id="GO:0008237">
    <property type="term" value="F:metallopeptidase activity"/>
    <property type="evidence" value="ECO:0007669"/>
    <property type="project" value="UniProtKB-UniRule"/>
</dbReference>
<keyword evidence="7" id="KW-0645">Protease</keyword>
<dbReference type="PRINTS" id="PR00756">
    <property type="entry name" value="ALADIPTASE"/>
</dbReference>
<dbReference type="EMBL" id="ANHY01000006">
    <property type="protein sequence ID" value="EKV31341.1"/>
    <property type="molecule type" value="Genomic_DNA"/>
</dbReference>
<evidence type="ECO:0000313" key="19">
    <source>
        <dbReference type="Proteomes" id="UP000009881"/>
    </source>
</evidence>
<comment type="catalytic activity">
    <reaction evidence="1">
        <text>Release of an N-terminal amino acid, Xaa-|-Yaa- from a peptide, amide or arylamide. Xaa is preferably Ala, but may be most amino acids including Pro (slow action). When a terminal hydrophobic residue is followed by a prolyl residue, the two may be released as an intact Xaa-Pro dipeptide.</text>
        <dbReference type="EC" id="3.4.11.2"/>
    </reaction>
</comment>
<dbReference type="PANTHER" id="PTHR46322:SF1">
    <property type="entry name" value="PUROMYCIN-SENSITIVE AMINOPEPTIDASE"/>
    <property type="match status" value="1"/>
</dbReference>
<dbReference type="Pfam" id="PF01433">
    <property type="entry name" value="Peptidase_M1"/>
    <property type="match status" value="1"/>
</dbReference>
<evidence type="ECO:0000313" key="18">
    <source>
        <dbReference type="EMBL" id="EKV31341.1"/>
    </source>
</evidence>
<dbReference type="PANTHER" id="PTHR46322">
    <property type="entry name" value="PUROMYCIN-SENSITIVE AMINOPEPTIDASE"/>
    <property type="match status" value="1"/>
</dbReference>
<dbReference type="GO" id="GO:0008270">
    <property type="term" value="F:zinc ion binding"/>
    <property type="evidence" value="ECO:0007669"/>
    <property type="project" value="InterPro"/>
</dbReference>
<keyword evidence="8" id="KW-0479">Metal-binding</keyword>
<dbReference type="InterPro" id="IPR014782">
    <property type="entry name" value="Peptidase_M1_dom"/>
</dbReference>
<evidence type="ECO:0000256" key="7">
    <source>
        <dbReference type="ARBA" id="ARBA00022670"/>
    </source>
</evidence>
<dbReference type="Pfam" id="PF11940">
    <property type="entry name" value="DUF3458"/>
    <property type="match status" value="1"/>
</dbReference>
<gene>
    <name evidence="18" type="ORF">C882_3714</name>
</gene>
<dbReference type="FunFam" id="3.30.2010.30:FF:000002">
    <property type="entry name" value="Putative aminopeptidase N"/>
    <property type="match status" value="1"/>
</dbReference>
<dbReference type="Gene3D" id="3.30.2010.30">
    <property type="match status" value="1"/>
</dbReference>
<dbReference type="InterPro" id="IPR035414">
    <property type="entry name" value="Peptidase_M1_pepN_Ig-like"/>
</dbReference>
<dbReference type="FunFam" id="2.60.40.1730:FF:000005">
    <property type="entry name" value="Aminopeptidase N"/>
    <property type="match status" value="1"/>
</dbReference>
<dbReference type="GO" id="GO:0016285">
    <property type="term" value="F:alanyl aminopeptidase activity"/>
    <property type="evidence" value="ECO:0007669"/>
    <property type="project" value="UniProtKB-EC"/>
</dbReference>
<evidence type="ECO:0000259" key="14">
    <source>
        <dbReference type="Pfam" id="PF01433"/>
    </source>
</evidence>